<dbReference type="InterPro" id="IPR059215">
    <property type="entry name" value="BRCT2_TopBP1-like"/>
</dbReference>
<dbReference type="PANTHER" id="PTHR13561">
    <property type="entry name" value="DNA REPLICATION REGULATOR DPB11-RELATED"/>
    <property type="match status" value="1"/>
</dbReference>
<feature type="domain" description="BRCT" evidence="3">
    <location>
        <begin position="9"/>
        <end position="82"/>
    </location>
</feature>
<dbReference type="OrthoDB" id="251770at2759"/>
<feature type="compositionally biased region" description="Basic and acidic residues" evidence="2">
    <location>
        <begin position="565"/>
        <end position="590"/>
    </location>
</feature>
<protein>
    <recommendedName>
        <fullName evidence="3">BRCT domain-containing protein</fullName>
    </recommendedName>
</protein>
<feature type="region of interest" description="Disordered" evidence="2">
    <location>
        <begin position="259"/>
        <end position="306"/>
    </location>
</feature>
<evidence type="ECO:0000256" key="1">
    <source>
        <dbReference type="ARBA" id="ARBA00022737"/>
    </source>
</evidence>
<feature type="compositionally biased region" description="Basic and acidic residues" evidence="2">
    <location>
        <begin position="506"/>
        <end position="521"/>
    </location>
</feature>
<dbReference type="CDD" id="cd17731">
    <property type="entry name" value="BRCT_TopBP1_rpt2_like"/>
    <property type="match status" value="1"/>
</dbReference>
<dbReference type="EMBL" id="KN846951">
    <property type="protein sequence ID" value="KIV87509.1"/>
    <property type="molecule type" value="Genomic_DNA"/>
</dbReference>
<name>A0A0D1Z130_9EURO</name>
<feature type="compositionally biased region" description="Polar residues" evidence="2">
    <location>
        <begin position="740"/>
        <end position="757"/>
    </location>
</feature>
<dbReference type="Pfam" id="PF12738">
    <property type="entry name" value="PTCB-BRCT"/>
    <property type="match status" value="2"/>
</dbReference>
<dbReference type="GO" id="GO:0006270">
    <property type="term" value="P:DNA replication initiation"/>
    <property type="evidence" value="ECO:0007669"/>
    <property type="project" value="TreeGrafter"/>
</dbReference>
<feature type="domain" description="BRCT" evidence="3">
    <location>
        <begin position="305"/>
        <end position="403"/>
    </location>
</feature>
<dbReference type="AlphaFoldDB" id="A0A0D1Z130"/>
<gene>
    <name evidence="4" type="ORF">PV11_03048</name>
</gene>
<reference evidence="4 5" key="1">
    <citation type="submission" date="2015-01" db="EMBL/GenBank/DDBJ databases">
        <title>The Genome Sequence of Exophiala sideris CBS121828.</title>
        <authorList>
            <consortium name="The Broad Institute Genomics Platform"/>
            <person name="Cuomo C."/>
            <person name="de Hoog S."/>
            <person name="Gorbushina A."/>
            <person name="Stielow B."/>
            <person name="Teixiera M."/>
            <person name="Abouelleil A."/>
            <person name="Chapman S.B."/>
            <person name="Priest M."/>
            <person name="Young S.K."/>
            <person name="Wortman J."/>
            <person name="Nusbaum C."/>
            <person name="Birren B."/>
        </authorList>
    </citation>
    <scope>NUCLEOTIDE SEQUENCE [LARGE SCALE GENOMIC DNA]</scope>
    <source>
        <strain evidence="4 5">CBS 121828</strain>
    </source>
</reference>
<proteinExistence type="predicted"/>
<evidence type="ECO:0000259" key="3">
    <source>
        <dbReference type="PROSITE" id="PS50172"/>
    </source>
</evidence>
<feature type="compositionally biased region" description="Polar residues" evidence="2">
    <location>
        <begin position="269"/>
        <end position="288"/>
    </location>
</feature>
<keyword evidence="1" id="KW-0677">Repeat</keyword>
<feature type="domain" description="BRCT" evidence="3">
    <location>
        <begin position="414"/>
        <end position="499"/>
    </location>
</feature>
<dbReference type="InterPro" id="IPR036420">
    <property type="entry name" value="BRCT_dom_sf"/>
</dbReference>
<feature type="domain" description="BRCT" evidence="3">
    <location>
        <begin position="104"/>
        <end position="193"/>
    </location>
</feature>
<dbReference type="PANTHER" id="PTHR13561:SF20">
    <property type="entry name" value="DNA TOPOISOMERASE 2-BINDING PROTEIN 1"/>
    <property type="match status" value="1"/>
</dbReference>
<dbReference type="GO" id="GO:0007095">
    <property type="term" value="P:mitotic G2 DNA damage checkpoint signaling"/>
    <property type="evidence" value="ECO:0007669"/>
    <property type="project" value="TreeGrafter"/>
</dbReference>
<dbReference type="HOGENOM" id="CLU_009893_1_1_1"/>
<dbReference type="InterPro" id="IPR001357">
    <property type="entry name" value="BRCT_dom"/>
</dbReference>
<accession>A0A0D1Z130</accession>
<evidence type="ECO:0000256" key="2">
    <source>
        <dbReference type="SAM" id="MobiDB-lite"/>
    </source>
</evidence>
<feature type="compositionally biased region" description="Basic and acidic residues" evidence="2">
    <location>
        <begin position="289"/>
        <end position="304"/>
    </location>
</feature>
<dbReference type="SMART" id="SM00292">
    <property type="entry name" value="BRCT"/>
    <property type="match status" value="3"/>
</dbReference>
<evidence type="ECO:0000313" key="4">
    <source>
        <dbReference type="EMBL" id="KIV87509.1"/>
    </source>
</evidence>
<dbReference type="Proteomes" id="UP000053599">
    <property type="component" value="Unassembled WGS sequence"/>
</dbReference>
<evidence type="ECO:0000313" key="5">
    <source>
        <dbReference type="Proteomes" id="UP000053599"/>
    </source>
</evidence>
<dbReference type="Pfam" id="PF00533">
    <property type="entry name" value="BRCT"/>
    <property type="match status" value="1"/>
</dbReference>
<dbReference type="STRING" id="1016849.A0A0D1Z130"/>
<feature type="region of interest" description="Disordered" evidence="2">
    <location>
        <begin position="684"/>
        <end position="704"/>
    </location>
</feature>
<feature type="compositionally biased region" description="Basic and acidic residues" evidence="2">
    <location>
        <begin position="540"/>
        <end position="554"/>
    </location>
</feature>
<feature type="region of interest" description="Disordered" evidence="2">
    <location>
        <begin position="504"/>
        <end position="667"/>
    </location>
</feature>
<organism evidence="4 5">
    <name type="scientific">Exophiala sideris</name>
    <dbReference type="NCBI Taxonomy" id="1016849"/>
    <lineage>
        <taxon>Eukaryota</taxon>
        <taxon>Fungi</taxon>
        <taxon>Dikarya</taxon>
        <taxon>Ascomycota</taxon>
        <taxon>Pezizomycotina</taxon>
        <taxon>Eurotiomycetes</taxon>
        <taxon>Chaetothyriomycetidae</taxon>
        <taxon>Chaetothyriales</taxon>
        <taxon>Herpotrichiellaceae</taxon>
        <taxon>Exophiala</taxon>
    </lineage>
</organism>
<dbReference type="PROSITE" id="PS50172">
    <property type="entry name" value="BRCT"/>
    <property type="match status" value="4"/>
</dbReference>
<dbReference type="SUPFAM" id="SSF52113">
    <property type="entry name" value="BRCT domain"/>
    <property type="match status" value="4"/>
</dbReference>
<sequence>MAKLEGRGSAERPLQGVILCFTSIGPEERTRYADLAVQMGAEHKLDLTSDTTHLIVGSTDTAKYQYVAREREDIKVLRPEWIEAVRERWINDLALNLDALAQEYRVPTLAGLKICITGFDDLSFRAQLQRNVLENGGEYTGDLTKDVTHLIAAKPEGKKYEYGLQWQKKVVSLKWYKDTLERGMQLDESLYNPTLPVDTQGAGAWNRGSQRSPRPAKRVREESSVPEPARKLRRTASAKFGSQTQNLWTDIVGGAGFDADPVGRPHLKSSISMPSLQQGETSMKQSTKSRTERHEPAAGSETHRSNSGFLAGHNFIVEAFDERKENIVRNIILDNGGTIASPKECQAQGRAASDTLLIVPHDCGKEWKAELTPFSTALHAISELWLERCLFHRTFVEADQYPLGQVKRQCLGQLANLTVNATGFDGLETKHISQMVKLLGGKYTEKFTAGVSVLVCKRGSYNREKLGMARRDGIAAVSEEWLWSSIREDEKASMAKYSLYQNSNRAADDREDGRPRHRTEEYVEVSTVPLRPEGKGQPVHSEKKPDGGRTETKRPSKRTANQVEVHQDTMHDSHGQAIDEGHNVEERDCASGRSETQAASSEDQDFPLQELSSNSSGKHHPPLQAKKNTVQPLDGNVRLLEPSGAENDHETARSAPAPQSNDRSGSIHAMNGAIRDFLDQEIRKKPAASGSSEPRKKGRLMGRVLSNLSNTSATSRLSRASSIDSINTDGIGSEIGNAPSARQSGEAGSTTEKSTFSFAGRAKATLAGLKPQSVPMDDFDMPQHIGQPEEETPRLTQLGYEDPEEAIILREKLAASRRKKSKLGQGEEDPKPGVRRVRVDRKIRDDDVLTDAGWGVGRRTRHKQ</sequence>
<dbReference type="GO" id="GO:0033314">
    <property type="term" value="P:mitotic DNA replication checkpoint signaling"/>
    <property type="evidence" value="ECO:0007669"/>
    <property type="project" value="TreeGrafter"/>
</dbReference>
<feature type="region of interest" description="Disordered" evidence="2">
    <location>
        <begin position="191"/>
        <end position="240"/>
    </location>
</feature>
<dbReference type="Gene3D" id="3.40.50.10190">
    <property type="entry name" value="BRCT domain"/>
    <property type="match status" value="4"/>
</dbReference>
<feature type="region of interest" description="Disordered" evidence="2">
    <location>
        <begin position="728"/>
        <end position="842"/>
    </location>
</feature>